<organism evidence="2 3">
    <name type="scientific">Toxoplasma gondii p89</name>
    <dbReference type="NCBI Taxonomy" id="943119"/>
    <lineage>
        <taxon>Eukaryota</taxon>
        <taxon>Sar</taxon>
        <taxon>Alveolata</taxon>
        <taxon>Apicomplexa</taxon>
        <taxon>Conoidasida</taxon>
        <taxon>Coccidia</taxon>
        <taxon>Eucoccidiorida</taxon>
        <taxon>Eimeriorina</taxon>
        <taxon>Sarcocystidae</taxon>
        <taxon>Toxoplasma</taxon>
    </lineage>
</organism>
<evidence type="ECO:0000256" key="1">
    <source>
        <dbReference type="SAM" id="Phobius"/>
    </source>
</evidence>
<keyword evidence="1" id="KW-1133">Transmembrane helix</keyword>
<sequence>MLSLFAQRRRHSSCASSGMRMSCDFSFVCNKMFSLTAPFAFSNFFLFHTQQQSRGRTIPARPSRTRYDAALLFLAYLILNSTVFDSREAGNEQDATCRLTLPVLAVTAKSLPPAAFAERSAAASASQSALFSNDFNVEHGGQNSLSDLFLQGEVRDGDRFVQRHERFFAAHRPDEATAVLTPVESRNAVNEERSGRPSARVGLLSMQREKGEKLKLNAAQQLRAAAVVEAVFAQLAQFHPDAYESANVRGLIKWWDDPYIIILLCLMFGGLVSMGIWCLVASYR</sequence>
<proteinExistence type="predicted"/>
<dbReference type="AlphaFoldDB" id="A0A086K8U4"/>
<protein>
    <submittedName>
        <fullName evidence="2">Putative transmembrane protein</fullName>
    </submittedName>
</protein>
<reference evidence="2 3" key="1">
    <citation type="submission" date="2014-03" db="EMBL/GenBank/DDBJ databases">
        <authorList>
            <person name="Sibley D."/>
            <person name="Venepally P."/>
            <person name="Karamycheva S."/>
            <person name="Hadjithomas M."/>
            <person name="Khan A."/>
            <person name="Brunk B."/>
            <person name="Roos D."/>
            <person name="Caler E."/>
            <person name="Lorenzi H."/>
        </authorList>
    </citation>
    <scope>NUCLEOTIDE SEQUENCE [LARGE SCALE GENOMIC DNA]</scope>
    <source>
        <strain evidence="3">p89</strain>
    </source>
</reference>
<keyword evidence="1 2" id="KW-0812">Transmembrane</keyword>
<comment type="caution">
    <text evidence="2">The sequence shown here is derived from an EMBL/GenBank/DDBJ whole genome shotgun (WGS) entry which is preliminary data.</text>
</comment>
<dbReference type="Proteomes" id="UP000028828">
    <property type="component" value="Unassembled WGS sequence"/>
</dbReference>
<evidence type="ECO:0000313" key="3">
    <source>
        <dbReference type="Proteomes" id="UP000028828"/>
    </source>
</evidence>
<name>A0A086K8U4_TOXGO</name>
<dbReference type="VEuPathDB" id="ToxoDB:TGP89_310235"/>
<dbReference type="OrthoDB" id="10297842at2759"/>
<accession>A0A086K8U4</accession>
<gene>
    <name evidence="2" type="ORF">TGP89_310235</name>
</gene>
<keyword evidence="1" id="KW-0472">Membrane</keyword>
<feature type="transmembrane region" description="Helical" evidence="1">
    <location>
        <begin position="259"/>
        <end position="280"/>
    </location>
</feature>
<evidence type="ECO:0000313" key="2">
    <source>
        <dbReference type="EMBL" id="KFG40812.1"/>
    </source>
</evidence>
<dbReference type="EMBL" id="AEYI02001160">
    <property type="protein sequence ID" value="KFG40812.1"/>
    <property type="molecule type" value="Genomic_DNA"/>
</dbReference>